<dbReference type="Gene3D" id="3.30.160.60">
    <property type="entry name" value="Classic Zinc Finger"/>
    <property type="match status" value="1"/>
</dbReference>
<dbReference type="PROSITE" id="PS00518">
    <property type="entry name" value="ZF_RING_1"/>
    <property type="match status" value="1"/>
</dbReference>
<evidence type="ECO:0000313" key="8">
    <source>
        <dbReference type="Proteomes" id="UP000694414"/>
    </source>
</evidence>
<dbReference type="Gene3D" id="3.30.40.10">
    <property type="entry name" value="Zinc/RING finger domain, C3HC4 (zinc finger)"/>
    <property type="match status" value="1"/>
</dbReference>
<dbReference type="SMART" id="SM00336">
    <property type="entry name" value="BBOX"/>
    <property type="match status" value="1"/>
</dbReference>
<dbReference type="InterPro" id="IPR050143">
    <property type="entry name" value="TRIM/RBCC"/>
</dbReference>
<dbReference type="Ensembl" id="ENSPSMT00000024496.1">
    <property type="protein sequence ID" value="ENSPSMP00000021117.1"/>
    <property type="gene ID" value="ENSPSMG00000014936.1"/>
</dbReference>
<dbReference type="Pfam" id="PF00643">
    <property type="entry name" value="zf-B_box"/>
    <property type="match status" value="1"/>
</dbReference>
<evidence type="ECO:0000256" key="2">
    <source>
        <dbReference type="ARBA" id="ARBA00022771"/>
    </source>
</evidence>
<dbReference type="AlphaFoldDB" id="A0A8C8ZXE6"/>
<evidence type="ECO:0000256" key="3">
    <source>
        <dbReference type="ARBA" id="ARBA00022833"/>
    </source>
</evidence>
<evidence type="ECO:0000259" key="6">
    <source>
        <dbReference type="PROSITE" id="PS50119"/>
    </source>
</evidence>
<dbReference type="PROSITE" id="PS50089">
    <property type="entry name" value="ZF_RING_2"/>
    <property type="match status" value="1"/>
</dbReference>
<dbReference type="PROSITE" id="PS50119">
    <property type="entry name" value="ZF_BBOX"/>
    <property type="match status" value="1"/>
</dbReference>
<keyword evidence="3" id="KW-0862">Zinc</keyword>
<dbReference type="CDD" id="cd19780">
    <property type="entry name" value="Bbox2_TRIM39-like"/>
    <property type="match status" value="1"/>
</dbReference>
<keyword evidence="1" id="KW-0479">Metal-binding</keyword>
<proteinExistence type="predicted"/>
<evidence type="ECO:0000313" key="7">
    <source>
        <dbReference type="Ensembl" id="ENSPSMP00000021117.1"/>
    </source>
</evidence>
<name>A0A8C8ZXE6_PROSS</name>
<evidence type="ECO:0000259" key="5">
    <source>
        <dbReference type="PROSITE" id="PS50089"/>
    </source>
</evidence>
<evidence type="ECO:0000256" key="1">
    <source>
        <dbReference type="ARBA" id="ARBA00022723"/>
    </source>
</evidence>
<evidence type="ECO:0000256" key="4">
    <source>
        <dbReference type="PROSITE-ProRule" id="PRU00024"/>
    </source>
</evidence>
<feature type="domain" description="RING-type" evidence="5">
    <location>
        <begin position="16"/>
        <end position="61"/>
    </location>
</feature>
<dbReference type="SUPFAM" id="SSF57850">
    <property type="entry name" value="RING/U-box"/>
    <property type="match status" value="1"/>
</dbReference>
<keyword evidence="2 4" id="KW-0863">Zinc-finger</keyword>
<reference evidence="7" key="2">
    <citation type="submission" date="2025-09" db="UniProtKB">
        <authorList>
            <consortium name="Ensembl"/>
        </authorList>
    </citation>
    <scope>IDENTIFICATION</scope>
</reference>
<keyword evidence="8" id="KW-1185">Reference proteome</keyword>
<dbReference type="PANTHER" id="PTHR24103">
    <property type="entry name" value="E3 UBIQUITIN-PROTEIN LIGASE TRIM"/>
    <property type="match status" value="1"/>
</dbReference>
<dbReference type="InterPro" id="IPR013083">
    <property type="entry name" value="Znf_RING/FYVE/PHD"/>
</dbReference>
<dbReference type="InterPro" id="IPR001841">
    <property type="entry name" value="Znf_RING"/>
</dbReference>
<dbReference type="GeneTree" id="ENSGT00940000162246"/>
<feature type="domain" description="B box-type" evidence="6">
    <location>
        <begin position="92"/>
        <end position="133"/>
    </location>
</feature>
<organism evidence="7 8">
    <name type="scientific">Prolemur simus</name>
    <name type="common">Greater bamboo lemur</name>
    <name type="synonym">Hapalemur simus</name>
    <dbReference type="NCBI Taxonomy" id="1328070"/>
    <lineage>
        <taxon>Eukaryota</taxon>
        <taxon>Metazoa</taxon>
        <taxon>Chordata</taxon>
        <taxon>Craniata</taxon>
        <taxon>Vertebrata</taxon>
        <taxon>Euteleostomi</taxon>
        <taxon>Mammalia</taxon>
        <taxon>Eutheria</taxon>
        <taxon>Euarchontoglires</taxon>
        <taxon>Primates</taxon>
        <taxon>Strepsirrhini</taxon>
        <taxon>Lemuriformes</taxon>
        <taxon>Lemuridae</taxon>
        <taxon>Prolemur</taxon>
    </lineage>
</organism>
<reference evidence="7" key="1">
    <citation type="submission" date="2025-08" db="UniProtKB">
        <authorList>
            <consortium name="Ensembl"/>
        </authorList>
    </citation>
    <scope>IDENTIFICATION</scope>
</reference>
<dbReference type="SMART" id="SM00184">
    <property type="entry name" value="RING"/>
    <property type="match status" value="1"/>
</dbReference>
<dbReference type="InterPro" id="IPR000315">
    <property type="entry name" value="Znf_B-box"/>
</dbReference>
<dbReference type="InterPro" id="IPR017907">
    <property type="entry name" value="Znf_RING_CS"/>
</dbReference>
<sequence>VLASDLSPRLREEARCPVCLDFLQDPVSVDCGHSFCRGCVSELCARAEGAQGGVHACPQCRAPFRPAGFRPNPQLGSLVDSVRRLGLGAGPAGARRCARHGEDLSRFCEEDQAALCRVCDTSPEHRSHRTAPLQEAARSHQVRARRCQLLWQGSPGEAPFRQKVEMQRQRFRLEFEKHRGFLALEEQLQLRQLAEEERAALQRLRESKRWLGQHSQALRELAEELEDRCQRPALGRLEVRPELCNLH</sequence>
<dbReference type="SUPFAM" id="SSF57845">
    <property type="entry name" value="B-box zinc-binding domain"/>
    <property type="match status" value="1"/>
</dbReference>
<accession>A0A8C8ZXE6</accession>
<dbReference type="Pfam" id="PF15227">
    <property type="entry name" value="zf-C3HC4_4"/>
    <property type="match status" value="1"/>
</dbReference>
<protein>
    <submittedName>
        <fullName evidence="7">Uncharacterized protein</fullName>
    </submittedName>
</protein>
<dbReference type="GO" id="GO:0008270">
    <property type="term" value="F:zinc ion binding"/>
    <property type="evidence" value="ECO:0007669"/>
    <property type="project" value="UniProtKB-KW"/>
</dbReference>
<dbReference type="Proteomes" id="UP000694414">
    <property type="component" value="Unplaced"/>
</dbReference>